<evidence type="ECO:0000259" key="1">
    <source>
        <dbReference type="Pfam" id="PF13679"/>
    </source>
</evidence>
<keyword evidence="3" id="KW-1185">Reference proteome</keyword>
<dbReference type="Pfam" id="PF13679">
    <property type="entry name" value="Methyltransf_32"/>
    <property type="match status" value="1"/>
</dbReference>
<gene>
    <name evidence="2" type="ORF">Godav_012662</name>
</gene>
<comment type="caution">
    <text evidence="2">The sequence shown here is derived from an EMBL/GenBank/DDBJ whole genome shotgun (WGS) entry which is preliminary data.</text>
</comment>
<organism evidence="2 3">
    <name type="scientific">Gossypium davidsonii</name>
    <name type="common">Davidson's cotton</name>
    <name type="synonym">Gossypium klotzschianum subsp. davidsonii</name>
    <dbReference type="NCBI Taxonomy" id="34287"/>
    <lineage>
        <taxon>Eukaryota</taxon>
        <taxon>Viridiplantae</taxon>
        <taxon>Streptophyta</taxon>
        <taxon>Embryophyta</taxon>
        <taxon>Tracheophyta</taxon>
        <taxon>Spermatophyta</taxon>
        <taxon>Magnoliopsida</taxon>
        <taxon>eudicotyledons</taxon>
        <taxon>Gunneridae</taxon>
        <taxon>Pentapetalae</taxon>
        <taxon>rosids</taxon>
        <taxon>malvids</taxon>
        <taxon>Malvales</taxon>
        <taxon>Malvaceae</taxon>
        <taxon>Malvoideae</taxon>
        <taxon>Gossypium</taxon>
    </lineage>
</organism>
<proteinExistence type="predicted"/>
<protein>
    <recommendedName>
        <fullName evidence="1">Methyltransferase domain-containing protein</fullName>
    </recommendedName>
</protein>
<reference evidence="2 3" key="1">
    <citation type="journal article" date="2019" name="Genome Biol. Evol.">
        <title>Insights into the evolution of the New World diploid cottons (Gossypium, subgenus Houzingenia) based on genome sequencing.</title>
        <authorList>
            <person name="Grover C.E."/>
            <person name="Arick M.A. 2nd"/>
            <person name="Thrash A."/>
            <person name="Conover J.L."/>
            <person name="Sanders W.S."/>
            <person name="Peterson D.G."/>
            <person name="Frelichowski J.E."/>
            <person name="Scheffler J.A."/>
            <person name="Scheffler B.E."/>
            <person name="Wendel J.F."/>
        </authorList>
    </citation>
    <scope>NUCLEOTIDE SEQUENCE [LARGE SCALE GENOMIC DNA]</scope>
    <source>
        <strain evidence="2">27</strain>
        <tissue evidence="2">Leaf</tissue>
    </source>
</reference>
<accession>A0A7J8RE52</accession>
<dbReference type="InterPro" id="IPR025714">
    <property type="entry name" value="Methyltranfer_dom"/>
</dbReference>
<dbReference type="PANTHER" id="PTHR12496">
    <property type="entry name" value="CGI-41 METHYLTRANSFERASE"/>
    <property type="match status" value="1"/>
</dbReference>
<evidence type="ECO:0000313" key="2">
    <source>
        <dbReference type="EMBL" id="MBA0612015.1"/>
    </source>
</evidence>
<dbReference type="InterPro" id="IPR052220">
    <property type="entry name" value="METTL25"/>
</dbReference>
<dbReference type="AlphaFoldDB" id="A0A7J8RE52"/>
<dbReference type="PANTHER" id="PTHR12496:SF0">
    <property type="entry name" value="METHYLTRANSFERASE DOMAIN-CONTAINING PROTEIN"/>
    <property type="match status" value="1"/>
</dbReference>
<name>A0A7J8RE52_GOSDV</name>
<feature type="domain" description="Methyltransferase" evidence="1">
    <location>
        <begin position="123"/>
        <end position="309"/>
    </location>
</feature>
<evidence type="ECO:0000313" key="3">
    <source>
        <dbReference type="Proteomes" id="UP000593561"/>
    </source>
</evidence>
<dbReference type="EMBL" id="JABFAC010000004">
    <property type="protein sequence ID" value="MBA0612015.1"/>
    <property type="molecule type" value="Genomic_DNA"/>
</dbReference>
<sequence>MAKQCKYSCDTAAETLEWIKAIADFIKPFSFLINAHVVNFFKDRLWEAVDEDWLQCLSNESVESLLLIPSGIVQDHWPTSLKEFILTLKSLVYPREQADLKKVFPNFQPTSLNSVLAQGMNLKKKHEVEVLSAIVSSVASAVRADAVIDVGAGQVYIPLFNPPLPQGYLAQVLAFERQLSVVAIDACSHHGKVTNARAERIKKHYMAQMRKFGSGNQRLNVPQTITCNIMSLETLKSLTTMSSHKGDVEQPKSIEQDLELGLAGRGSSLVLAGLHACGDLSVTMLKTLLECEKVRAVISIGCCYNLLSEEGFANARIQYGFPMSCGVKSVNLSLGKSSRDLACQSAERWKSLGKDAGLHNFELHAFRAAFQMVLHKYFPEVGISPSIGRQGKALRRKQQRKIIKSELQAEESTYSDLPQMACNMEEACSVTHSGESEAGNTSGVRSDVDALFTKMSLHTGSTCERTMSTYKYSLFEKFCQSGLCRLGLKPSDDINFHGIWKEVEPYVSLIGIYWSLRAAFGPLLETLILLDRLLCLQEQGDLLESVMLPIFDPAISPRNVAIIAKKPDAGISSHHSSR</sequence>
<dbReference type="Proteomes" id="UP000593561">
    <property type="component" value="Unassembled WGS sequence"/>
</dbReference>